<feature type="compositionally biased region" description="Polar residues" evidence="1">
    <location>
        <begin position="35"/>
        <end position="46"/>
    </location>
</feature>
<dbReference type="EMBL" id="BQNB010018135">
    <property type="protein sequence ID" value="GJT71044.1"/>
    <property type="molecule type" value="Genomic_DNA"/>
</dbReference>
<sequence length="202" mass="22062">MPPKRTSTSEAPAMTQAAIRKLVADSVTATLEAQAATMTNADNTNRNTEERKAQDTVATKNLLQPLEATNAPHESGSFSPSDGPSQGPTHQPATITSHEDSTSVLLFTTPPNGAEGQSAPAATPTHSKQGSRVRVYKTTMLEWVPRLNWPSDFVSQNYETLVALMQEETKKRSSQSLQARLNFGPEDEVSPPRHQKERRRQG</sequence>
<accession>A0ABQ5G7M2</accession>
<feature type="region of interest" description="Disordered" evidence="1">
    <location>
        <begin position="35"/>
        <end position="132"/>
    </location>
</feature>
<protein>
    <submittedName>
        <fullName evidence="2">Uncharacterized protein</fullName>
    </submittedName>
</protein>
<reference evidence="2" key="1">
    <citation type="journal article" date="2022" name="Int. J. Mol. Sci.">
        <title>Draft Genome of Tanacetum Coccineum: Genomic Comparison of Closely Related Tanacetum-Family Plants.</title>
        <authorList>
            <person name="Yamashiro T."/>
            <person name="Shiraishi A."/>
            <person name="Nakayama K."/>
            <person name="Satake H."/>
        </authorList>
    </citation>
    <scope>NUCLEOTIDE SEQUENCE</scope>
</reference>
<name>A0ABQ5G7M2_9ASTR</name>
<proteinExistence type="predicted"/>
<gene>
    <name evidence="2" type="ORF">Tco_1030330</name>
</gene>
<evidence type="ECO:0000256" key="1">
    <source>
        <dbReference type="SAM" id="MobiDB-lite"/>
    </source>
</evidence>
<organism evidence="2 3">
    <name type="scientific">Tanacetum coccineum</name>
    <dbReference type="NCBI Taxonomy" id="301880"/>
    <lineage>
        <taxon>Eukaryota</taxon>
        <taxon>Viridiplantae</taxon>
        <taxon>Streptophyta</taxon>
        <taxon>Embryophyta</taxon>
        <taxon>Tracheophyta</taxon>
        <taxon>Spermatophyta</taxon>
        <taxon>Magnoliopsida</taxon>
        <taxon>eudicotyledons</taxon>
        <taxon>Gunneridae</taxon>
        <taxon>Pentapetalae</taxon>
        <taxon>asterids</taxon>
        <taxon>campanulids</taxon>
        <taxon>Asterales</taxon>
        <taxon>Asteraceae</taxon>
        <taxon>Asteroideae</taxon>
        <taxon>Anthemideae</taxon>
        <taxon>Anthemidinae</taxon>
        <taxon>Tanacetum</taxon>
    </lineage>
</organism>
<reference evidence="2" key="2">
    <citation type="submission" date="2022-01" db="EMBL/GenBank/DDBJ databases">
        <authorList>
            <person name="Yamashiro T."/>
            <person name="Shiraishi A."/>
            <person name="Satake H."/>
            <person name="Nakayama K."/>
        </authorList>
    </citation>
    <scope>NUCLEOTIDE SEQUENCE</scope>
</reference>
<feature type="compositionally biased region" description="Polar residues" evidence="1">
    <location>
        <begin position="76"/>
        <end position="111"/>
    </location>
</feature>
<comment type="caution">
    <text evidence="2">The sequence shown here is derived from an EMBL/GenBank/DDBJ whole genome shotgun (WGS) entry which is preliminary data.</text>
</comment>
<keyword evidence="3" id="KW-1185">Reference proteome</keyword>
<feature type="region of interest" description="Disordered" evidence="1">
    <location>
        <begin position="168"/>
        <end position="202"/>
    </location>
</feature>
<evidence type="ECO:0000313" key="2">
    <source>
        <dbReference type="EMBL" id="GJT71044.1"/>
    </source>
</evidence>
<evidence type="ECO:0000313" key="3">
    <source>
        <dbReference type="Proteomes" id="UP001151760"/>
    </source>
</evidence>
<dbReference type="Proteomes" id="UP001151760">
    <property type="component" value="Unassembled WGS sequence"/>
</dbReference>
<feature type="compositionally biased region" description="Basic residues" evidence="1">
    <location>
        <begin position="193"/>
        <end position="202"/>
    </location>
</feature>